<dbReference type="EMBL" id="KN655464">
    <property type="protein sequence ID" value="KHN24303.1"/>
    <property type="molecule type" value="Genomic_DNA"/>
</dbReference>
<evidence type="ECO:0000313" key="3">
    <source>
        <dbReference type="EMBL" id="KHN24303.1"/>
    </source>
</evidence>
<dbReference type="InterPro" id="IPR002885">
    <property type="entry name" value="PPR_rpt"/>
</dbReference>
<dbReference type="PANTHER" id="PTHR47942">
    <property type="entry name" value="TETRATRICOPEPTIDE REPEAT (TPR)-LIKE SUPERFAMILY PROTEIN-RELATED"/>
    <property type="match status" value="1"/>
</dbReference>
<dbReference type="InterPro" id="IPR011990">
    <property type="entry name" value="TPR-like_helical_dom_sf"/>
</dbReference>
<dbReference type="Pfam" id="PF13041">
    <property type="entry name" value="PPR_2"/>
    <property type="match status" value="1"/>
</dbReference>
<organism evidence="3">
    <name type="scientific">Glycine soja</name>
    <name type="common">Wild soybean</name>
    <dbReference type="NCBI Taxonomy" id="3848"/>
    <lineage>
        <taxon>Eukaryota</taxon>
        <taxon>Viridiplantae</taxon>
        <taxon>Streptophyta</taxon>
        <taxon>Embryophyta</taxon>
        <taxon>Tracheophyta</taxon>
        <taxon>Spermatophyta</taxon>
        <taxon>Magnoliopsida</taxon>
        <taxon>eudicotyledons</taxon>
        <taxon>Gunneridae</taxon>
        <taxon>Pentapetalae</taxon>
        <taxon>rosids</taxon>
        <taxon>fabids</taxon>
        <taxon>Fabales</taxon>
        <taxon>Fabaceae</taxon>
        <taxon>Papilionoideae</taxon>
        <taxon>50 kb inversion clade</taxon>
        <taxon>NPAAA clade</taxon>
        <taxon>indigoferoid/millettioid clade</taxon>
        <taxon>Phaseoleae</taxon>
        <taxon>Glycine</taxon>
        <taxon>Glycine subgen. Soja</taxon>
    </lineage>
</organism>
<dbReference type="PROSITE" id="PS51375">
    <property type="entry name" value="PPR"/>
    <property type="match status" value="3"/>
</dbReference>
<reference evidence="3" key="1">
    <citation type="submission" date="2014-07" db="EMBL/GenBank/DDBJ databases">
        <title>Identification of a novel salt tolerance gene in wild soybean by whole-genome sequencing.</title>
        <authorList>
            <person name="Lam H.-M."/>
            <person name="Qi X."/>
            <person name="Li M.-W."/>
            <person name="Liu X."/>
            <person name="Xie M."/>
            <person name="Ni M."/>
            <person name="Xu X."/>
        </authorList>
    </citation>
    <scope>NUCLEOTIDE SEQUENCE [LARGE SCALE GENOMIC DNA]</scope>
    <source>
        <tissue evidence="3">Root</tissue>
    </source>
</reference>
<evidence type="ECO:0000256" key="2">
    <source>
        <dbReference type="PROSITE-ProRule" id="PRU00708"/>
    </source>
</evidence>
<feature type="repeat" description="PPR" evidence="2">
    <location>
        <begin position="80"/>
        <end position="117"/>
    </location>
</feature>
<dbReference type="Pfam" id="PF12854">
    <property type="entry name" value="PPR_1"/>
    <property type="match status" value="1"/>
</dbReference>
<protein>
    <submittedName>
        <fullName evidence="3">Pentatricopeptide repeat-containing protein</fullName>
    </submittedName>
</protein>
<proteinExistence type="predicted"/>
<dbReference type="InterPro" id="IPR051222">
    <property type="entry name" value="PPR/CCM1_RNA-binding"/>
</dbReference>
<dbReference type="Gene3D" id="1.25.40.10">
    <property type="entry name" value="Tetratricopeptide repeat domain"/>
    <property type="match status" value="2"/>
</dbReference>
<keyword evidence="1" id="KW-0677">Repeat</keyword>
<name>A0A0B2QX19_GLYSO</name>
<gene>
    <name evidence="3" type="ORF">glysoja_041105</name>
</gene>
<feature type="repeat" description="PPR" evidence="2">
    <location>
        <begin position="9"/>
        <end position="43"/>
    </location>
</feature>
<dbReference type="PANTHER" id="PTHR47942:SF16">
    <property type="entry name" value="PENTATRICOPEPTIDE REPEAT DOMAIN CONTAINING PROTEIN-RELATED"/>
    <property type="match status" value="1"/>
</dbReference>
<dbReference type="AlphaFoldDB" id="A0A0B2QX19"/>
<dbReference type="NCBIfam" id="TIGR00756">
    <property type="entry name" value="PPR"/>
    <property type="match status" value="3"/>
</dbReference>
<dbReference type="Pfam" id="PF13812">
    <property type="entry name" value="PPR_3"/>
    <property type="match status" value="1"/>
</dbReference>
<dbReference type="Proteomes" id="UP000053555">
    <property type="component" value="Unassembled WGS sequence"/>
</dbReference>
<accession>A0A0B2QX19</accession>
<evidence type="ECO:0000256" key="1">
    <source>
        <dbReference type="ARBA" id="ARBA00022737"/>
    </source>
</evidence>
<sequence length="200" mass="22263">MWGAGMSPDKITYRTLIGGVAKSGDLGFALEVFDEMRERGVELDVVCYNMIIDGFFKRGYFVKAGEMWERLLREESVFPSVVSYNVMISGLCRLCSSGKVEDALQLYSTMRQKNCVNLVTHNTIMEGFYKDGNCKMASKIWAHILEDKLQPGIILYNITLMGLSSCGRVTDAVGFLDDALGCGVLPTAITWNILVRAVIF</sequence>
<feature type="repeat" description="PPR" evidence="2">
    <location>
        <begin position="44"/>
        <end position="79"/>
    </location>
</feature>